<proteinExistence type="predicted"/>
<dbReference type="Proteomes" id="UP000266677">
    <property type="component" value="Unassembled WGS sequence"/>
</dbReference>
<name>A0A3A4K687_9NOCA</name>
<dbReference type="InterPro" id="IPR018641">
    <property type="entry name" value="Trfase_1_rSAM/seldom-assoc"/>
</dbReference>
<evidence type="ECO:0000313" key="2">
    <source>
        <dbReference type="Proteomes" id="UP000266677"/>
    </source>
</evidence>
<dbReference type="SUPFAM" id="SSF53448">
    <property type="entry name" value="Nucleotide-diphospho-sugar transferases"/>
    <property type="match status" value="1"/>
</dbReference>
<dbReference type="PANTHER" id="PTHR36529">
    <property type="entry name" value="SLL1095 PROTEIN"/>
    <property type="match status" value="1"/>
</dbReference>
<dbReference type="AlphaFoldDB" id="A0A3A4K687"/>
<organism evidence="1 2">
    <name type="scientific">Nocardia panacis</name>
    <dbReference type="NCBI Taxonomy" id="2340916"/>
    <lineage>
        <taxon>Bacteria</taxon>
        <taxon>Bacillati</taxon>
        <taxon>Actinomycetota</taxon>
        <taxon>Actinomycetes</taxon>
        <taxon>Mycobacteriales</taxon>
        <taxon>Nocardiaceae</taxon>
        <taxon>Nocardia</taxon>
    </lineage>
</organism>
<dbReference type="EMBL" id="QZFU01000041">
    <property type="protein sequence ID" value="RJO69980.1"/>
    <property type="molecule type" value="Genomic_DNA"/>
</dbReference>
<gene>
    <name evidence="1" type="ORF">D5S18_29345</name>
</gene>
<dbReference type="InterPro" id="IPR029044">
    <property type="entry name" value="Nucleotide-diphossugar_trans"/>
</dbReference>
<keyword evidence="2" id="KW-1185">Reference proteome</keyword>
<dbReference type="NCBIfam" id="TIGR04282">
    <property type="entry name" value="glyco_like_cofC"/>
    <property type="match status" value="1"/>
</dbReference>
<protein>
    <submittedName>
        <fullName evidence="1">DUF2064 domain-containing protein</fullName>
    </submittedName>
</protein>
<dbReference type="RefSeq" id="WP_120044347.1">
    <property type="nucleotide sequence ID" value="NZ_QZFU01000041.1"/>
</dbReference>
<reference evidence="1 2" key="1">
    <citation type="submission" date="2018-09" db="EMBL/GenBank/DDBJ databases">
        <title>YIM PH21274 draft genome.</title>
        <authorList>
            <person name="Miao C."/>
        </authorList>
    </citation>
    <scope>NUCLEOTIDE SEQUENCE [LARGE SCALE GENOMIC DNA]</scope>
    <source>
        <strain evidence="1 2">YIM PH 21724</strain>
    </source>
</reference>
<dbReference type="Pfam" id="PF09837">
    <property type="entry name" value="DUF2064"/>
    <property type="match status" value="1"/>
</dbReference>
<dbReference type="Gene3D" id="3.90.550.10">
    <property type="entry name" value="Spore Coat Polysaccharide Biosynthesis Protein SpsA, Chain A"/>
    <property type="match status" value="1"/>
</dbReference>
<dbReference type="PANTHER" id="PTHR36529:SF1">
    <property type="entry name" value="GLYCOSYLTRANSFERASE"/>
    <property type="match status" value="1"/>
</dbReference>
<evidence type="ECO:0000313" key="1">
    <source>
        <dbReference type="EMBL" id="RJO69980.1"/>
    </source>
</evidence>
<accession>A0A3A4K687</accession>
<comment type="caution">
    <text evidence="1">The sequence shown here is derived from an EMBL/GenBank/DDBJ whole genome shotgun (WGS) entry which is preliminary data.</text>
</comment>
<dbReference type="OrthoDB" id="9798250at2"/>
<sequence>MTTLLVLAKAPIPGFAKTRLTPPLSPNEAATVAAAALLDTLDAVRHTAADHRVLAWTGDLADACRADELSRSLADFALVPQRGRTFGERLANAHADAAAFGTPVLQIGMDTPQLTPEDLTTAADLLTDAADAVLGPAADGGWWALGLATPQPARALITVPMSTPNTGALTREALHTCGLHIHTLPTHRDVDTFSDAVLVAAQSTGRFTTTVSTLRTRHLALR</sequence>